<evidence type="ECO:0000256" key="1">
    <source>
        <dbReference type="SAM" id="SignalP"/>
    </source>
</evidence>
<dbReference type="RefSeq" id="WP_191765324.1">
    <property type="nucleotide sequence ID" value="NZ_JACSPP010000080.1"/>
</dbReference>
<organism evidence="2 3">
    <name type="scientific">Phocaeicola intestinalis</name>
    <dbReference type="NCBI Taxonomy" id="2762212"/>
    <lineage>
        <taxon>Bacteria</taxon>
        <taxon>Pseudomonadati</taxon>
        <taxon>Bacteroidota</taxon>
        <taxon>Bacteroidia</taxon>
        <taxon>Bacteroidales</taxon>
        <taxon>Bacteroidaceae</taxon>
        <taxon>Phocaeicola</taxon>
    </lineage>
</organism>
<dbReference type="Proteomes" id="UP000620874">
    <property type="component" value="Unassembled WGS sequence"/>
</dbReference>
<sequence>MKRLMKYLVMFLCMVVWASSCQDNDLVESKKTGVDLSRPVKTNLSFGVPESHEVTVTRAGNSESDILSTGVRIYVFDMNGNYLSTQDILGENLVDVNEDPEGHHYEARNVTLYVGSQRVYALANITHSGYFENATDLLDRLEENAVEGGESSFLETYYTLANSTVDDQTYPQFSGGYMPLSGVGDVTVDARGDTDDIVRMKRLVAQVKFIVNTEYSIPNTDRKAVFTPQTYTFYNIPKQGLILENKERTTDFPEDNAGNFYNAIPENFGVISETTKQATFEKFVPESIRQGQETCGDDYDKREAFEGQGDNKEWNYAPKYGMYVVLRGTYSETETGSDSDGNEINTLKKYGNVSYTIHLGDFSANKFDNYAVERNNIYTYTVTVHGVDKIKVEAETETGDYQNGAEGDIIELDEASQVFNLDSHYEQVYVDFNLNHVVNLIKSAVEEDEQNGEELKDKRLRELIGGNFMLSFRTPFNNEDKVVRPYYDPKHPDYSDDESACMSGIDYKWVEFLPQNDASVISYYPSDRNSLLNAWEVCHKMGDIVYQLYKNGTVSDNQGLIISDDNEVRFTVFVNEYFYERDLAGNKVGWKSFTNQEDRVMLIASEMRISSDLNSTYSTALTYISQASIETFYNSDDDNAMGIETYNENGNLGGFGSIYPIGSDTRWVPEHRDEDGNWIPGHYETVYTYADFWTNGRANTICNISDQFGRTEEDDVKLPDGLRWDQTGEEYGGPNIHWDEIGYTADNSITGNKPLEGGINGRYVRAYNACLTRNRDLDGDGYIDENELRWYLPAISQYLRIGIGSRALSADTRLYNGDKDQMTYGSYPINYIDEGALYWTSNESRNFYWAVEMGAYGSRQGSNAQIRCVRNLPRKSLIPQDGDAPVGALAGAIYGEVKTINSGENYLFDFGNQLVPSIFRPSSQPQQRPYVSHNEEDDANNLPEAFVVAEHYVREQRQQEQWPFEIVWTDIRFNDLEVVYNLDTDPCNGYDEEDGAVGWRTPNLSELMIMAQAQATHAGLNLLKTDADTYSSTQFSNLKVRRGFVYSGSLVMAPDPSPNPDDSEDMNYRPGYIRCVRDATIEERNSAVVWNGN</sequence>
<keyword evidence="1" id="KW-0732">Signal</keyword>
<protein>
    <submittedName>
        <fullName evidence="2">DUF4906 domain-containing protein</fullName>
    </submittedName>
</protein>
<gene>
    <name evidence="2" type="ORF">H9625_16080</name>
</gene>
<keyword evidence="3" id="KW-1185">Reference proteome</keyword>
<feature type="signal peptide" evidence="1">
    <location>
        <begin position="1"/>
        <end position="18"/>
    </location>
</feature>
<reference evidence="2 3" key="1">
    <citation type="submission" date="2020-08" db="EMBL/GenBank/DDBJ databases">
        <title>A Genomic Blueprint of the Chicken Gut Microbiome.</title>
        <authorList>
            <person name="Gilroy R."/>
            <person name="Ravi A."/>
            <person name="Getino M."/>
            <person name="Pursley I."/>
            <person name="Horton D.L."/>
            <person name="Alikhan N.-F."/>
            <person name="Baker D."/>
            <person name="Gharbi K."/>
            <person name="Hall N."/>
            <person name="Watson M."/>
            <person name="Adriaenssens E.M."/>
            <person name="Foster-Nyarko E."/>
            <person name="Jarju S."/>
            <person name="Secka A."/>
            <person name="Antonio M."/>
            <person name="Oren A."/>
            <person name="Chaudhuri R."/>
            <person name="La Ragione R.M."/>
            <person name="Hildebrand F."/>
            <person name="Pallen M.J."/>
        </authorList>
    </citation>
    <scope>NUCLEOTIDE SEQUENCE [LARGE SCALE GENOMIC DNA]</scope>
    <source>
        <strain evidence="2 3">Sa1CVN1</strain>
    </source>
</reference>
<name>A0ABR8YCL6_9BACT</name>
<evidence type="ECO:0000313" key="2">
    <source>
        <dbReference type="EMBL" id="MBD8041927.1"/>
    </source>
</evidence>
<dbReference type="InterPro" id="IPR018247">
    <property type="entry name" value="EF_Hand_1_Ca_BS"/>
</dbReference>
<accession>A0ABR8YCL6</accession>
<dbReference type="PROSITE" id="PS00018">
    <property type="entry name" value="EF_HAND_1"/>
    <property type="match status" value="1"/>
</dbReference>
<evidence type="ECO:0000313" key="3">
    <source>
        <dbReference type="Proteomes" id="UP000620874"/>
    </source>
</evidence>
<feature type="chain" id="PRO_5045951185" evidence="1">
    <location>
        <begin position="19"/>
        <end position="1093"/>
    </location>
</feature>
<comment type="caution">
    <text evidence="2">The sequence shown here is derived from an EMBL/GenBank/DDBJ whole genome shotgun (WGS) entry which is preliminary data.</text>
</comment>
<dbReference type="PROSITE" id="PS51257">
    <property type="entry name" value="PROKAR_LIPOPROTEIN"/>
    <property type="match status" value="1"/>
</dbReference>
<dbReference type="EMBL" id="JACSPP010000080">
    <property type="protein sequence ID" value="MBD8041927.1"/>
    <property type="molecule type" value="Genomic_DNA"/>
</dbReference>
<proteinExistence type="predicted"/>